<dbReference type="Pfam" id="PF05362">
    <property type="entry name" value="Lon_C"/>
    <property type="match status" value="1"/>
</dbReference>
<dbReference type="GO" id="GO:0030163">
    <property type="term" value="P:protein catabolic process"/>
    <property type="evidence" value="ECO:0007669"/>
    <property type="project" value="InterPro"/>
</dbReference>
<feature type="active site" evidence="2">
    <location>
        <position position="656"/>
    </location>
</feature>
<dbReference type="InterPro" id="IPR027417">
    <property type="entry name" value="P-loop_NTPase"/>
</dbReference>
<dbReference type="SUPFAM" id="SSF54211">
    <property type="entry name" value="Ribosomal protein S5 domain 2-like"/>
    <property type="match status" value="1"/>
</dbReference>
<dbReference type="PROSITE" id="PS51786">
    <property type="entry name" value="LON_PROTEOLYTIC"/>
    <property type="match status" value="1"/>
</dbReference>
<dbReference type="SUPFAM" id="SSF52540">
    <property type="entry name" value="P-loop containing nucleoside triphosphate hydrolases"/>
    <property type="match status" value="1"/>
</dbReference>
<protein>
    <recommendedName>
        <fullName evidence="2">endopeptidase La</fullName>
        <ecNumber evidence="2">3.4.21.53</ecNumber>
    </recommendedName>
</protein>
<dbReference type="EMBL" id="UPPP01000094">
    <property type="protein sequence ID" value="VBB08557.1"/>
    <property type="molecule type" value="Genomic_DNA"/>
</dbReference>
<dbReference type="Gene3D" id="3.30.230.10">
    <property type="match status" value="1"/>
</dbReference>
<evidence type="ECO:0000259" key="3">
    <source>
        <dbReference type="PROSITE" id="PS51786"/>
    </source>
</evidence>
<dbReference type="Gene3D" id="1.10.8.60">
    <property type="match status" value="1"/>
</dbReference>
<accession>A0A498RCB7</accession>
<gene>
    <name evidence="4" type="ORF">LUCI_3835</name>
</gene>
<dbReference type="Pfam" id="PF13654">
    <property type="entry name" value="AAA_32"/>
    <property type="match status" value="1"/>
</dbReference>
<dbReference type="InterPro" id="IPR046844">
    <property type="entry name" value="Lon-like_helical"/>
</dbReference>
<keyword evidence="1 2" id="KW-0645">Protease</keyword>
<comment type="catalytic activity">
    <reaction evidence="2">
        <text>Hydrolysis of proteins in presence of ATP.</text>
        <dbReference type="EC" id="3.4.21.53"/>
    </reaction>
</comment>
<proteinExistence type="inferred from homology"/>
<dbReference type="GO" id="GO:0005524">
    <property type="term" value="F:ATP binding"/>
    <property type="evidence" value="ECO:0007669"/>
    <property type="project" value="InterPro"/>
</dbReference>
<dbReference type="EC" id="3.4.21.53" evidence="2"/>
<dbReference type="GO" id="GO:0004252">
    <property type="term" value="F:serine-type endopeptidase activity"/>
    <property type="evidence" value="ECO:0007669"/>
    <property type="project" value="UniProtKB-UniRule"/>
</dbReference>
<feature type="active site" evidence="2">
    <location>
        <position position="699"/>
    </location>
</feature>
<dbReference type="Pfam" id="PF20437">
    <property type="entry name" value="LonC_helical"/>
    <property type="match status" value="1"/>
</dbReference>
<dbReference type="InterPro" id="IPR046843">
    <property type="entry name" value="LonB_AAA-LID"/>
</dbReference>
<dbReference type="InterPro" id="IPR014721">
    <property type="entry name" value="Ribsml_uS5_D2-typ_fold_subgr"/>
</dbReference>
<dbReference type="AlphaFoldDB" id="A0A498RCB7"/>
<dbReference type="InterPro" id="IPR027065">
    <property type="entry name" value="Lon_Prtase"/>
</dbReference>
<dbReference type="InterPro" id="IPR041699">
    <property type="entry name" value="AAA_32"/>
</dbReference>
<evidence type="ECO:0000313" key="5">
    <source>
        <dbReference type="Proteomes" id="UP000277811"/>
    </source>
</evidence>
<evidence type="ECO:0000256" key="1">
    <source>
        <dbReference type="ARBA" id="ARBA00022670"/>
    </source>
</evidence>
<dbReference type="RefSeq" id="WP_122629436.1">
    <property type="nucleotide sequence ID" value="NZ_UPPP01000094.1"/>
</dbReference>
<dbReference type="GO" id="GO:0004176">
    <property type="term" value="F:ATP-dependent peptidase activity"/>
    <property type="evidence" value="ECO:0007669"/>
    <property type="project" value="UniProtKB-UniRule"/>
</dbReference>
<dbReference type="Proteomes" id="UP000277811">
    <property type="component" value="Unassembled WGS sequence"/>
</dbReference>
<dbReference type="PRINTS" id="PR00830">
    <property type="entry name" value="ENDOLAPTASE"/>
</dbReference>
<dbReference type="Pfam" id="PF20436">
    <property type="entry name" value="LonB_AAA-LID"/>
    <property type="match status" value="1"/>
</dbReference>
<dbReference type="OrthoDB" id="9758568at2"/>
<dbReference type="PANTHER" id="PTHR10046">
    <property type="entry name" value="ATP DEPENDENT LON PROTEASE FAMILY MEMBER"/>
    <property type="match status" value="1"/>
</dbReference>
<feature type="domain" description="Lon proteolytic" evidence="3">
    <location>
        <begin position="566"/>
        <end position="761"/>
    </location>
</feature>
<keyword evidence="5" id="KW-1185">Reference proteome</keyword>
<keyword evidence="2" id="KW-0378">Hydrolase</keyword>
<evidence type="ECO:0000313" key="4">
    <source>
        <dbReference type="EMBL" id="VBB08557.1"/>
    </source>
</evidence>
<reference evidence="4 5" key="1">
    <citation type="submission" date="2018-06" db="EMBL/GenBank/DDBJ databases">
        <authorList>
            <person name="Strepis N."/>
        </authorList>
    </citation>
    <scope>NUCLEOTIDE SEQUENCE [LARGE SCALE GENOMIC DNA]</scope>
    <source>
        <strain evidence="4">LUCI</strain>
    </source>
</reference>
<organism evidence="4 5">
    <name type="scientific">Lucifera butyrica</name>
    <dbReference type="NCBI Taxonomy" id="1351585"/>
    <lineage>
        <taxon>Bacteria</taxon>
        <taxon>Bacillati</taxon>
        <taxon>Bacillota</taxon>
        <taxon>Negativicutes</taxon>
        <taxon>Veillonellales</taxon>
        <taxon>Veillonellaceae</taxon>
        <taxon>Lucifera</taxon>
    </lineage>
</organism>
<sequence>MTKYQELPVEKLRFVCDESKLSFETTASVPPLNVMIGQERAVKAVEFGLFTKIPGYNIFISGLVGTGKITYAKSAVHKVAQKQEVPNDWCYVNNFENQGQPIALSLPPGLGSILRQDMQELVEDLKREIPKVFSGDDYEQAKSTVAKKYQEQRSAVIEEFNQQAEQVGILPQWSTTGFVGLPVVDGKPLTPEEYQKLDKEQRDEIEKKLLTVHDKALVVVRHLQQVEREVREELKSLDAKVGLFAVGHLIDELREKYSEHKDVITYLEAVKQDVVKNIGDFKPQTEEEQNPLLIFKKNMQDSVKDKYNITLLVDNHDTEGAPVIIEVNPTYYNLVGRVEYETRMGVVSTDFTMIKPGALHKANGGYLILNARDLLTNIQSWEALKRVLKTKKLHIENLGEQFGMLAMASLKPQPIPVNVKVILVGNPYIYYLLYNYDEDFRKLFKIHADFDVQMDNTFSNIQKLAGFISSAVEQDQLKHFHRSAVVKIAEHCSRIADSQNKLTTRFNEVIELLCEADAWATLEGSELVMDRHIRRAIEEKRNRSNKYEDRLQEMFAEGKLLIDTDGEKVGQVNGLAVMAVGEYMFGKPSRITANTYLGKNGVINIERETKMSGTSHTKGVLILSGYLGQKYAQDYPLTLAASLTFEQTYDGVDGDSASSTELYAILSSLSGLPIKQDIAVTGSVNQKGEVQPIGGATQKIEGFFSVCKLKGLTGKQGVMIPHQNINNLNLNDEVVDAVSRGLFHIYPVETIDQGIEILTGRPAGAKNADGRYPADSVHGLVTRKLREYTDTLIKLGKAAEEGQKS</sequence>
<keyword evidence="2" id="KW-0720">Serine protease</keyword>
<dbReference type="Gene3D" id="3.40.50.300">
    <property type="entry name" value="P-loop containing nucleotide triphosphate hydrolases"/>
    <property type="match status" value="2"/>
</dbReference>
<dbReference type="GO" id="GO:0006508">
    <property type="term" value="P:proteolysis"/>
    <property type="evidence" value="ECO:0007669"/>
    <property type="project" value="UniProtKB-KW"/>
</dbReference>
<evidence type="ECO:0000256" key="2">
    <source>
        <dbReference type="PROSITE-ProRule" id="PRU01122"/>
    </source>
</evidence>
<dbReference type="InterPro" id="IPR020568">
    <property type="entry name" value="Ribosomal_Su5_D2-typ_SF"/>
</dbReference>
<name>A0A498RCB7_9FIRM</name>
<comment type="similarity">
    <text evidence="2">Belongs to the peptidase S16 family.</text>
</comment>
<dbReference type="InterPro" id="IPR008269">
    <property type="entry name" value="Lon_proteolytic"/>
</dbReference>